<evidence type="ECO:0000313" key="8">
    <source>
        <dbReference type="Proteomes" id="UP000266258"/>
    </source>
</evidence>
<comment type="cofactor">
    <cofactor evidence="1">
        <name>Zn(2+)</name>
        <dbReference type="ChEBI" id="CHEBI:29105"/>
    </cofactor>
</comment>
<dbReference type="Pfam" id="PF02900">
    <property type="entry name" value="LigB"/>
    <property type="match status" value="1"/>
</dbReference>
<sequence length="255" mass="28552">MPVIFVGHGSPMNAINNNEFTQTWAQLGKELGKPQAILAISAHWYTNATAVQATPVPEQIYDMFGFPQALYDLKYPVVGDVNLSRNVLQNLAGTGIKIDNSWGIDHGVWSVLVHMYPEADIPVVQLSIDSKLTPAQMFALGQKLQTLREQGILIFTSGNLVHNLRMMDRSDQNAEFTWAKEFDNWMRDKVVERDLEPILNYQDYQYADLAAPTPDHMDPLFYALGATTDADKVSVFNVKRVAGSLSMTSFIWQAA</sequence>
<keyword evidence="7" id="KW-0223">Dioxygenase</keyword>
<proteinExistence type="inferred from homology"/>
<dbReference type="AlphaFoldDB" id="A0A3A1Y8K6"/>
<protein>
    <submittedName>
        <fullName evidence="7">4,5-DOPA dioxygenase extradiol</fullName>
    </submittedName>
</protein>
<dbReference type="Gene3D" id="3.40.830.10">
    <property type="entry name" value="LigB-like"/>
    <property type="match status" value="1"/>
</dbReference>
<dbReference type="OrthoDB" id="9790889at2"/>
<dbReference type="EMBL" id="NRJH01000007">
    <property type="protein sequence ID" value="RIY33881.1"/>
    <property type="molecule type" value="Genomic_DNA"/>
</dbReference>
<keyword evidence="3" id="KW-0479">Metal-binding</keyword>
<dbReference type="PANTHER" id="PTHR30096:SF0">
    <property type="entry name" value="4,5-DOPA DIOXYGENASE EXTRADIOL-LIKE PROTEIN"/>
    <property type="match status" value="1"/>
</dbReference>
<dbReference type="SUPFAM" id="SSF53213">
    <property type="entry name" value="LigB-like"/>
    <property type="match status" value="1"/>
</dbReference>
<keyword evidence="8" id="KW-1185">Reference proteome</keyword>
<dbReference type="InterPro" id="IPR014436">
    <property type="entry name" value="Extradiol_dOase_DODA"/>
</dbReference>
<keyword evidence="4" id="KW-0862">Zinc</keyword>
<evidence type="ECO:0000256" key="2">
    <source>
        <dbReference type="ARBA" id="ARBA00007581"/>
    </source>
</evidence>
<evidence type="ECO:0000256" key="3">
    <source>
        <dbReference type="ARBA" id="ARBA00022723"/>
    </source>
</evidence>
<organism evidence="7 8">
    <name type="scientific">Psittacicella melopsittaci</name>
    <dbReference type="NCBI Taxonomy" id="2028576"/>
    <lineage>
        <taxon>Bacteria</taxon>
        <taxon>Pseudomonadati</taxon>
        <taxon>Pseudomonadota</taxon>
        <taxon>Gammaproteobacteria</taxon>
        <taxon>Pasteurellales</taxon>
        <taxon>Psittacicellaceae</taxon>
        <taxon>Psittacicella</taxon>
    </lineage>
</organism>
<dbReference type="GO" id="GO:0016702">
    <property type="term" value="F:oxidoreductase activity, acting on single donors with incorporation of molecular oxygen, incorporation of two atoms of oxygen"/>
    <property type="evidence" value="ECO:0007669"/>
    <property type="project" value="UniProtKB-ARBA"/>
</dbReference>
<comment type="caution">
    <text evidence="7">The sequence shown here is derived from an EMBL/GenBank/DDBJ whole genome shotgun (WGS) entry which is preliminary data.</text>
</comment>
<accession>A0A3A1Y8K6</accession>
<dbReference type="InterPro" id="IPR004183">
    <property type="entry name" value="Xdiol_dOase_suB"/>
</dbReference>
<evidence type="ECO:0000259" key="6">
    <source>
        <dbReference type="Pfam" id="PF02900"/>
    </source>
</evidence>
<keyword evidence="5" id="KW-0560">Oxidoreductase</keyword>
<dbReference type="GO" id="GO:0008270">
    <property type="term" value="F:zinc ion binding"/>
    <property type="evidence" value="ECO:0007669"/>
    <property type="project" value="InterPro"/>
</dbReference>
<dbReference type="GO" id="GO:0008198">
    <property type="term" value="F:ferrous iron binding"/>
    <property type="evidence" value="ECO:0007669"/>
    <property type="project" value="InterPro"/>
</dbReference>
<gene>
    <name evidence="7" type="ORF">CJP74_00810</name>
</gene>
<name>A0A3A1Y8K6_9GAMM</name>
<comment type="similarity">
    <text evidence="2">Belongs to the DODA-type extradiol aromatic ring-opening dioxygenase family.</text>
</comment>
<dbReference type="PANTHER" id="PTHR30096">
    <property type="entry name" value="4,5-DOPA DIOXYGENASE EXTRADIOL-LIKE PROTEIN"/>
    <property type="match status" value="1"/>
</dbReference>
<dbReference type="NCBIfam" id="NF007914">
    <property type="entry name" value="PRK10628.1"/>
    <property type="match status" value="1"/>
</dbReference>
<dbReference type="Proteomes" id="UP000266258">
    <property type="component" value="Unassembled WGS sequence"/>
</dbReference>
<evidence type="ECO:0000256" key="5">
    <source>
        <dbReference type="ARBA" id="ARBA00023002"/>
    </source>
</evidence>
<reference evidence="7 8" key="1">
    <citation type="submission" date="2017-08" db="EMBL/GenBank/DDBJ databases">
        <title>Reclassification of Bisgaard taxon 37 and 44.</title>
        <authorList>
            <person name="Christensen H."/>
        </authorList>
    </citation>
    <scope>NUCLEOTIDE SEQUENCE [LARGE SCALE GENOMIC DNA]</scope>
    <source>
        <strain evidence="7 8">B96_4</strain>
    </source>
</reference>
<dbReference type="CDD" id="cd07363">
    <property type="entry name" value="45_DOPA_Dioxygenase"/>
    <property type="match status" value="1"/>
</dbReference>
<evidence type="ECO:0000256" key="4">
    <source>
        <dbReference type="ARBA" id="ARBA00022833"/>
    </source>
</evidence>
<evidence type="ECO:0000313" key="7">
    <source>
        <dbReference type="EMBL" id="RIY33881.1"/>
    </source>
</evidence>
<feature type="domain" description="Extradiol ring-cleavage dioxygenase class III enzyme subunit B" evidence="6">
    <location>
        <begin position="16"/>
        <end position="233"/>
    </location>
</feature>
<dbReference type="PIRSF" id="PIRSF006157">
    <property type="entry name" value="Doxgns_DODA"/>
    <property type="match status" value="1"/>
</dbReference>
<evidence type="ECO:0000256" key="1">
    <source>
        <dbReference type="ARBA" id="ARBA00001947"/>
    </source>
</evidence>